<evidence type="ECO:0000313" key="6">
    <source>
        <dbReference type="EMBL" id="MFL9927279.1"/>
    </source>
</evidence>
<evidence type="ECO:0000256" key="4">
    <source>
        <dbReference type="ARBA" id="ARBA00023163"/>
    </source>
</evidence>
<sequence length="309" mass="34274">MDMRDIQVFRAVMRAGTTSKAATLLNVSQPAISQSIRKLETSSELRLFERTRGRLVPTQEALALIVEVDRCFAGFEMIEHRIRSLRSFGLGRLAIASFPALGTGFMPRAIAAFGLDTRRVQMSFQIMSSREVHQQVSAGQLDFGLMADELSVSGLEHSQFMSVPGVIVMNDKHPLAGKPTISSDDLMEHPFIALNPEDASRRRLEQSLVLDGKILRPILETPYSNSVCEFALRGVGMGMAHPILALDYVTRGLKLKPMENAVGFTALLVFRPGIPLSENAKELLRVMRIQMESDMSSLRQILYQKAGNI</sequence>
<comment type="similarity">
    <text evidence="1">Belongs to the LysR transcriptional regulatory family.</text>
</comment>
<keyword evidence="7" id="KW-1185">Reference proteome</keyword>
<dbReference type="PANTHER" id="PTHR30427:SF1">
    <property type="entry name" value="TRANSCRIPTIONAL ACTIVATOR PROTEIN LYSR"/>
    <property type="match status" value="1"/>
</dbReference>
<dbReference type="InterPro" id="IPR000847">
    <property type="entry name" value="LysR_HTH_N"/>
</dbReference>
<gene>
    <name evidence="6" type="ORF">PQR62_23605</name>
</gene>
<evidence type="ECO:0000259" key="5">
    <source>
        <dbReference type="PROSITE" id="PS50931"/>
    </source>
</evidence>
<dbReference type="InterPro" id="IPR036388">
    <property type="entry name" value="WH-like_DNA-bd_sf"/>
</dbReference>
<dbReference type="PRINTS" id="PR00039">
    <property type="entry name" value="HTHLYSR"/>
</dbReference>
<dbReference type="EMBL" id="JAQQFM010000013">
    <property type="protein sequence ID" value="MFL9927279.1"/>
    <property type="molecule type" value="Genomic_DNA"/>
</dbReference>
<evidence type="ECO:0000256" key="1">
    <source>
        <dbReference type="ARBA" id="ARBA00009437"/>
    </source>
</evidence>
<dbReference type="SUPFAM" id="SSF46785">
    <property type="entry name" value="Winged helix' DNA-binding domain"/>
    <property type="match status" value="1"/>
</dbReference>
<dbReference type="Proteomes" id="UP001629246">
    <property type="component" value="Unassembled WGS sequence"/>
</dbReference>
<dbReference type="Pfam" id="PF00126">
    <property type="entry name" value="HTH_1"/>
    <property type="match status" value="1"/>
</dbReference>
<evidence type="ECO:0000313" key="7">
    <source>
        <dbReference type="Proteomes" id="UP001629246"/>
    </source>
</evidence>
<reference evidence="6 7" key="1">
    <citation type="journal article" date="2024" name="Chem. Sci.">
        <title>Discovery of megapolipeptins by genome mining of a Burkholderiales bacteria collection.</title>
        <authorList>
            <person name="Paulo B.S."/>
            <person name="Recchia M.J.J."/>
            <person name="Lee S."/>
            <person name="Fergusson C.H."/>
            <person name="Romanowski S.B."/>
            <person name="Hernandez A."/>
            <person name="Krull N."/>
            <person name="Liu D.Y."/>
            <person name="Cavanagh H."/>
            <person name="Bos A."/>
            <person name="Gray C.A."/>
            <person name="Murphy B.T."/>
            <person name="Linington R.G."/>
            <person name="Eustaquio A.S."/>
        </authorList>
    </citation>
    <scope>NUCLEOTIDE SEQUENCE [LARGE SCALE GENOMIC DNA]</scope>
    <source>
        <strain evidence="6 7">RL21-008-BIB-A</strain>
    </source>
</reference>
<dbReference type="PANTHER" id="PTHR30427">
    <property type="entry name" value="TRANSCRIPTIONAL ACTIVATOR PROTEIN LYSR"/>
    <property type="match status" value="1"/>
</dbReference>
<dbReference type="InterPro" id="IPR005119">
    <property type="entry name" value="LysR_subst-bd"/>
</dbReference>
<dbReference type="InterPro" id="IPR036390">
    <property type="entry name" value="WH_DNA-bd_sf"/>
</dbReference>
<organism evidence="6 7">
    <name type="scientific">Herbaspirillum lusitanum</name>
    <dbReference type="NCBI Taxonomy" id="213312"/>
    <lineage>
        <taxon>Bacteria</taxon>
        <taxon>Pseudomonadati</taxon>
        <taxon>Pseudomonadota</taxon>
        <taxon>Betaproteobacteria</taxon>
        <taxon>Burkholderiales</taxon>
        <taxon>Oxalobacteraceae</taxon>
        <taxon>Herbaspirillum</taxon>
    </lineage>
</organism>
<proteinExistence type="inferred from homology"/>
<comment type="caution">
    <text evidence="6">The sequence shown here is derived from an EMBL/GenBank/DDBJ whole genome shotgun (WGS) entry which is preliminary data.</text>
</comment>
<keyword evidence="3" id="KW-0238">DNA-binding</keyword>
<dbReference type="SUPFAM" id="SSF53850">
    <property type="entry name" value="Periplasmic binding protein-like II"/>
    <property type="match status" value="1"/>
</dbReference>
<dbReference type="Gene3D" id="1.10.10.10">
    <property type="entry name" value="Winged helix-like DNA-binding domain superfamily/Winged helix DNA-binding domain"/>
    <property type="match status" value="1"/>
</dbReference>
<keyword evidence="2" id="KW-0805">Transcription regulation</keyword>
<accession>A0ABW9AFJ9</accession>
<dbReference type="Pfam" id="PF03466">
    <property type="entry name" value="LysR_substrate"/>
    <property type="match status" value="1"/>
</dbReference>
<evidence type="ECO:0000256" key="2">
    <source>
        <dbReference type="ARBA" id="ARBA00023015"/>
    </source>
</evidence>
<name>A0ABW9AFJ9_9BURK</name>
<dbReference type="PROSITE" id="PS50931">
    <property type="entry name" value="HTH_LYSR"/>
    <property type="match status" value="1"/>
</dbReference>
<dbReference type="Gene3D" id="3.40.190.290">
    <property type="match status" value="1"/>
</dbReference>
<protein>
    <submittedName>
        <fullName evidence="6">LysR substrate-binding domain-containing protein</fullName>
    </submittedName>
</protein>
<evidence type="ECO:0000256" key="3">
    <source>
        <dbReference type="ARBA" id="ARBA00023125"/>
    </source>
</evidence>
<keyword evidence="4" id="KW-0804">Transcription</keyword>
<feature type="domain" description="HTH lysR-type" evidence="5">
    <location>
        <begin position="1"/>
        <end position="58"/>
    </location>
</feature>
<dbReference type="RefSeq" id="WP_408160519.1">
    <property type="nucleotide sequence ID" value="NZ_JAQQFM010000013.1"/>
</dbReference>